<evidence type="ECO:0000313" key="3">
    <source>
        <dbReference type="Proteomes" id="UP000036756"/>
    </source>
</evidence>
<evidence type="ECO:0000313" key="2">
    <source>
        <dbReference type="EMBL" id="KMT21603.1"/>
    </source>
</evidence>
<dbReference type="Gene3D" id="2.60.40.3940">
    <property type="match status" value="1"/>
</dbReference>
<dbReference type="Pfam" id="PF21882">
    <property type="entry name" value="Gp53-like_C"/>
    <property type="match status" value="1"/>
</dbReference>
<comment type="caution">
    <text evidence="2">The sequence shown here is derived from an EMBL/GenBank/DDBJ whole genome shotgun (WGS) entry which is preliminary data.</text>
</comment>
<sequence length="131" mass="14200">MGTTKKAIYKVSNGTDFDTIHFETTEDLITGAIQDLSPTGYRKLPSGLIIQWGTATANFINSGGTYIAESNVLFPIAFPNKRVCAIGSPLNLYASFNAAYSYNSNAEIGASFKFTSRTGANMNYNWIAVGY</sequence>
<dbReference type="EMBL" id="LFVU01000027">
    <property type="protein sequence ID" value="KMT21603.1"/>
    <property type="molecule type" value="Genomic_DNA"/>
</dbReference>
<dbReference type="InterPro" id="IPR005018">
    <property type="entry name" value="DOMON_domain"/>
</dbReference>
<dbReference type="RefSeq" id="WP_048571026.1">
    <property type="nucleotide sequence ID" value="NZ_LFVU01000027.1"/>
</dbReference>
<name>A0A0J8DBD7_CLOCY</name>
<dbReference type="PATRIC" id="fig|1121307.3.peg.1223"/>
<dbReference type="STRING" id="1121307.CLCY_2c03650"/>
<dbReference type="InterPro" id="IPR054075">
    <property type="entry name" value="Gp53-like_C"/>
</dbReference>
<organism evidence="2 3">
    <name type="scientific">Clostridium cylindrosporum DSM 605</name>
    <dbReference type="NCBI Taxonomy" id="1121307"/>
    <lineage>
        <taxon>Bacteria</taxon>
        <taxon>Bacillati</taxon>
        <taxon>Bacillota</taxon>
        <taxon>Clostridia</taxon>
        <taxon>Eubacteriales</taxon>
        <taxon>Clostridiaceae</taxon>
        <taxon>Clostridium</taxon>
    </lineage>
</organism>
<accession>A0A0J8DBD7</accession>
<protein>
    <recommendedName>
        <fullName evidence="1">DOMON domain-containing protein</fullName>
    </recommendedName>
</protein>
<dbReference type="AlphaFoldDB" id="A0A0J8DBD7"/>
<dbReference type="Proteomes" id="UP000036756">
    <property type="component" value="Unassembled WGS sequence"/>
</dbReference>
<feature type="domain" description="DOMON" evidence="1">
    <location>
        <begin position="94"/>
        <end position="131"/>
    </location>
</feature>
<gene>
    <name evidence="2" type="ORF">CLCY_2c03650</name>
</gene>
<dbReference type="OrthoDB" id="1921264at2"/>
<proteinExistence type="predicted"/>
<reference evidence="2 3" key="1">
    <citation type="submission" date="2015-06" db="EMBL/GenBank/DDBJ databases">
        <title>Draft genome sequence of the purine-degrading Clostridium cylindrosporum HC-1 (DSM 605).</title>
        <authorList>
            <person name="Poehlein A."/>
            <person name="Schiel-Bengelsdorf B."/>
            <person name="Bengelsdorf F."/>
            <person name="Daniel R."/>
            <person name="Duerre P."/>
        </authorList>
    </citation>
    <scope>NUCLEOTIDE SEQUENCE [LARGE SCALE GENOMIC DNA]</scope>
    <source>
        <strain evidence="2 3">DSM 605</strain>
    </source>
</reference>
<keyword evidence="3" id="KW-1185">Reference proteome</keyword>
<evidence type="ECO:0000259" key="1">
    <source>
        <dbReference type="PROSITE" id="PS50836"/>
    </source>
</evidence>
<dbReference type="PROSITE" id="PS50836">
    <property type="entry name" value="DOMON"/>
    <property type="match status" value="1"/>
</dbReference>